<comment type="caution">
    <text evidence="2">The sequence shown here is derived from an EMBL/GenBank/DDBJ whole genome shotgun (WGS) entry which is preliminary data.</text>
</comment>
<dbReference type="OrthoDB" id="3701787at2"/>
<accession>A0A5S4G520</accession>
<name>A0A5S4G520_9ACTN</name>
<dbReference type="SUPFAM" id="SSF110849">
    <property type="entry name" value="ParB/Sulfiredoxin"/>
    <property type="match status" value="1"/>
</dbReference>
<feature type="domain" description="ParB-like N-terminal" evidence="1">
    <location>
        <begin position="49"/>
        <end position="133"/>
    </location>
</feature>
<dbReference type="AlphaFoldDB" id="A0A5S4G520"/>
<reference evidence="2 3" key="1">
    <citation type="submission" date="2019-05" db="EMBL/GenBank/DDBJ databases">
        <title>Draft genome sequence of Nonomuraea zeae DSM 100528.</title>
        <authorList>
            <person name="Saricaoglu S."/>
            <person name="Isik K."/>
        </authorList>
    </citation>
    <scope>NUCLEOTIDE SEQUENCE [LARGE SCALE GENOMIC DNA]</scope>
    <source>
        <strain evidence="2 3">DSM 100528</strain>
    </source>
</reference>
<dbReference type="SMART" id="SM00470">
    <property type="entry name" value="ParB"/>
    <property type="match status" value="1"/>
</dbReference>
<evidence type="ECO:0000313" key="3">
    <source>
        <dbReference type="Proteomes" id="UP000306628"/>
    </source>
</evidence>
<keyword evidence="3" id="KW-1185">Reference proteome</keyword>
<dbReference type="EMBL" id="VCKX01000166">
    <property type="protein sequence ID" value="TMR27511.1"/>
    <property type="molecule type" value="Genomic_DNA"/>
</dbReference>
<dbReference type="CDD" id="cd16387">
    <property type="entry name" value="ParB_N_Srx"/>
    <property type="match status" value="1"/>
</dbReference>
<gene>
    <name evidence="2" type="ORF">ETD85_38860</name>
</gene>
<protein>
    <submittedName>
        <fullName evidence="2">Transcriptional regulator</fullName>
    </submittedName>
</protein>
<evidence type="ECO:0000313" key="2">
    <source>
        <dbReference type="EMBL" id="TMR27511.1"/>
    </source>
</evidence>
<proteinExistence type="predicted"/>
<dbReference type="Proteomes" id="UP000306628">
    <property type="component" value="Unassembled WGS sequence"/>
</dbReference>
<dbReference type="InterPro" id="IPR036086">
    <property type="entry name" value="ParB/Sulfiredoxin_sf"/>
</dbReference>
<dbReference type="InterPro" id="IPR003115">
    <property type="entry name" value="ParB_N"/>
</dbReference>
<organism evidence="2 3">
    <name type="scientific">Nonomuraea zeae</name>
    <dbReference type="NCBI Taxonomy" id="1642303"/>
    <lineage>
        <taxon>Bacteria</taxon>
        <taxon>Bacillati</taxon>
        <taxon>Actinomycetota</taxon>
        <taxon>Actinomycetes</taxon>
        <taxon>Streptosporangiales</taxon>
        <taxon>Streptosporangiaceae</taxon>
        <taxon>Nonomuraea</taxon>
    </lineage>
</organism>
<evidence type="ECO:0000259" key="1">
    <source>
        <dbReference type="SMART" id="SM00470"/>
    </source>
</evidence>
<sequence length="372" mass="40438">MRTISNERHVNGVKDLQLNEFGVGPVPESTGTCSAGLTALPHDLGPQIVCVPIATLMPGESPRLAGQDQEHVARLAEIDGPLPAILVRRSDRRVIDGMHRLLAALVRGQENIDVEFFDGTTEDAFLHAVQANIAHGLPLTQADRRAAAIRIVASHPHMSDRAIARASGLGAKAVAAIRRRSTDSVPQLNARIGRDGRVRPLSGASGRLRAAEVIARNPEASLREVARLAGISPATASDVRRRMLSNEPPTMTVPADGVVEPVPDAAMPDQIGQRRAEQATTAQFPQPEPSLVLDKLLRDPSLRLKEEGRQLLRLLKQTAVAMESWSELIAAVPPHWEHVVVRLARQYAATWHQFAQELDERDPSLPWKAVGQ</sequence>